<organism evidence="12 13">
    <name type="scientific">Gleimia hominis</name>
    <dbReference type="NCBI Taxonomy" id="595468"/>
    <lineage>
        <taxon>Bacteria</taxon>
        <taxon>Bacillati</taxon>
        <taxon>Actinomycetota</taxon>
        <taxon>Actinomycetes</taxon>
        <taxon>Actinomycetales</taxon>
        <taxon>Actinomycetaceae</taxon>
        <taxon>Gleimia</taxon>
    </lineage>
</organism>
<dbReference type="Gene3D" id="3.40.50.720">
    <property type="entry name" value="NAD(P)-binding Rossmann-like Domain"/>
    <property type="match status" value="1"/>
</dbReference>
<name>A0ABU3IBW2_9ACTO</name>
<dbReference type="InterPro" id="IPR011128">
    <property type="entry name" value="G3P_DH_NAD-dep_N"/>
</dbReference>
<comment type="similarity">
    <text evidence="1 8">Belongs to the NAD-dependent glycerol-3-phosphate dehydrogenase family.</text>
</comment>
<keyword evidence="6" id="KW-0594">Phospholipid biosynthesis</keyword>
<dbReference type="SUPFAM" id="SSF48179">
    <property type="entry name" value="6-phosphogluconate dehydrogenase C-terminal domain-like"/>
    <property type="match status" value="1"/>
</dbReference>
<dbReference type="SUPFAM" id="SSF51735">
    <property type="entry name" value="NAD(P)-binding Rossmann-fold domains"/>
    <property type="match status" value="1"/>
</dbReference>
<evidence type="ECO:0000256" key="4">
    <source>
        <dbReference type="ARBA" id="ARBA00023027"/>
    </source>
</evidence>
<dbReference type="PIRSF" id="PIRSF000114">
    <property type="entry name" value="Glycerol-3-P_dh"/>
    <property type="match status" value="1"/>
</dbReference>
<sequence length="353" mass="38198">MAKIAILGAGIMATALTFPLTENGHEVHLVGTHLDQDIIASIQKDGTHPNLGLKVNDGVTAYQLEDADEAFEGADVAMSGVNSFGVHFAGKHLSQLVKPGMRVLSITKGMEADEDGTLHMLPDVLKTYFTPELRDSVSWSAIVGPSIAGELAVHHDTCVVFCGEDQAALDYLAGLFRTDYYHVWTSTDFLGHEIGACMKNIYAFAAGLGQGLTIKEGKQDDRYIRYNYNAAVFAQGQKELRQFMQLLGGVPETSDGLGGVGDMFVTSMGGRNVRAGEFVGQGRPFSEVRDSLMKGVTLEGVNAIRVVGGALKPLTERGVVKPQDFPLCRYLYSIIEEDAPLDMPWSKFFGGEK</sequence>
<dbReference type="Pfam" id="PF01210">
    <property type="entry name" value="NAD_Gly3P_dh_N"/>
    <property type="match status" value="1"/>
</dbReference>
<keyword evidence="5" id="KW-0443">Lipid metabolism</keyword>
<dbReference type="InterPro" id="IPR036291">
    <property type="entry name" value="NAD(P)-bd_dom_sf"/>
</dbReference>
<evidence type="ECO:0000256" key="1">
    <source>
        <dbReference type="ARBA" id="ARBA00011009"/>
    </source>
</evidence>
<evidence type="ECO:0000256" key="8">
    <source>
        <dbReference type="RuleBase" id="RU000437"/>
    </source>
</evidence>
<protein>
    <recommendedName>
        <fullName evidence="9">Glycerol-3-phosphate dehydrogenase</fullName>
        <ecNumber evidence="9">1.1.1.94</ecNumber>
    </recommendedName>
</protein>
<keyword evidence="13" id="KW-1185">Reference proteome</keyword>
<feature type="domain" description="Glycerol-3-phosphate dehydrogenase NAD-dependent N-terminal" evidence="10">
    <location>
        <begin position="3"/>
        <end position="167"/>
    </location>
</feature>
<dbReference type="Proteomes" id="UP001247542">
    <property type="component" value="Unassembled WGS sequence"/>
</dbReference>
<evidence type="ECO:0000256" key="3">
    <source>
        <dbReference type="ARBA" id="ARBA00023002"/>
    </source>
</evidence>
<evidence type="ECO:0000313" key="13">
    <source>
        <dbReference type="Proteomes" id="UP001247542"/>
    </source>
</evidence>
<evidence type="ECO:0000256" key="9">
    <source>
        <dbReference type="RuleBase" id="RU000439"/>
    </source>
</evidence>
<dbReference type="RefSeq" id="WP_102217158.1">
    <property type="nucleotide sequence ID" value="NZ_CP126963.1"/>
</dbReference>
<dbReference type="Pfam" id="PF07479">
    <property type="entry name" value="NAD_Gly3P_dh_C"/>
    <property type="match status" value="1"/>
</dbReference>
<evidence type="ECO:0000313" key="12">
    <source>
        <dbReference type="EMBL" id="MDT3767862.1"/>
    </source>
</evidence>
<evidence type="ECO:0000256" key="2">
    <source>
        <dbReference type="ARBA" id="ARBA00022516"/>
    </source>
</evidence>
<accession>A0ABU3IBW2</accession>
<dbReference type="InterPro" id="IPR008927">
    <property type="entry name" value="6-PGluconate_DH-like_C_sf"/>
</dbReference>
<comment type="catalytic activity">
    <reaction evidence="9">
        <text>sn-glycerol 3-phosphate + NADP(+) = dihydroxyacetone phosphate + NADPH + H(+)</text>
        <dbReference type="Rhea" id="RHEA:11096"/>
        <dbReference type="ChEBI" id="CHEBI:15378"/>
        <dbReference type="ChEBI" id="CHEBI:57597"/>
        <dbReference type="ChEBI" id="CHEBI:57642"/>
        <dbReference type="ChEBI" id="CHEBI:57783"/>
        <dbReference type="ChEBI" id="CHEBI:58349"/>
        <dbReference type="EC" id="1.1.1.94"/>
    </reaction>
</comment>
<dbReference type="Gene3D" id="1.10.1040.10">
    <property type="entry name" value="N-(1-d-carboxylethyl)-l-norvaline Dehydrogenase, domain 2"/>
    <property type="match status" value="1"/>
</dbReference>
<dbReference type="InterPro" id="IPR013328">
    <property type="entry name" value="6PGD_dom2"/>
</dbReference>
<evidence type="ECO:0000256" key="7">
    <source>
        <dbReference type="ARBA" id="ARBA00023264"/>
    </source>
</evidence>
<proteinExistence type="inferred from homology"/>
<evidence type="ECO:0000259" key="11">
    <source>
        <dbReference type="Pfam" id="PF07479"/>
    </source>
</evidence>
<dbReference type="PRINTS" id="PR00077">
    <property type="entry name" value="GPDHDRGNASE"/>
</dbReference>
<evidence type="ECO:0000259" key="10">
    <source>
        <dbReference type="Pfam" id="PF01210"/>
    </source>
</evidence>
<reference evidence="12 13" key="1">
    <citation type="submission" date="2023-06" db="EMBL/GenBank/DDBJ databases">
        <title>Draft genome sequence of Gleimia hominis type strain CCUG 57540T.</title>
        <authorList>
            <person name="Salva-Serra F."/>
            <person name="Cardew S."/>
            <person name="Jensie Markopoulos S."/>
            <person name="Ohlen M."/>
            <person name="Inganas E."/>
            <person name="Svensson-Stadler L."/>
            <person name="Moore E.R.B."/>
        </authorList>
    </citation>
    <scope>NUCLEOTIDE SEQUENCE [LARGE SCALE GENOMIC DNA]</scope>
    <source>
        <strain evidence="12 13">CCUG 57540</strain>
    </source>
</reference>
<dbReference type="InterPro" id="IPR006109">
    <property type="entry name" value="G3P_DH_NAD-dep_C"/>
</dbReference>
<dbReference type="EC" id="1.1.1.94" evidence="9"/>
<keyword evidence="3 8" id="KW-0560">Oxidoreductase</keyword>
<gene>
    <name evidence="12" type="ORF">QS713_07290</name>
</gene>
<dbReference type="InterPro" id="IPR006168">
    <property type="entry name" value="G3P_DH_NAD-dep"/>
</dbReference>
<dbReference type="EMBL" id="JASXSX010000002">
    <property type="protein sequence ID" value="MDT3767862.1"/>
    <property type="molecule type" value="Genomic_DNA"/>
</dbReference>
<keyword evidence="7" id="KW-1208">Phospholipid metabolism</keyword>
<dbReference type="PANTHER" id="PTHR11728">
    <property type="entry name" value="GLYCEROL-3-PHOSPHATE DEHYDROGENASE"/>
    <property type="match status" value="1"/>
</dbReference>
<evidence type="ECO:0000256" key="5">
    <source>
        <dbReference type="ARBA" id="ARBA00023098"/>
    </source>
</evidence>
<evidence type="ECO:0000256" key="6">
    <source>
        <dbReference type="ARBA" id="ARBA00023209"/>
    </source>
</evidence>
<feature type="domain" description="Glycerol-3-phosphate dehydrogenase NAD-dependent C-terminal" evidence="11">
    <location>
        <begin position="188"/>
        <end position="341"/>
    </location>
</feature>
<dbReference type="PANTHER" id="PTHR11728:SF1">
    <property type="entry name" value="GLYCEROL-3-PHOSPHATE DEHYDROGENASE [NAD(+)] 2, CHLOROPLASTIC"/>
    <property type="match status" value="1"/>
</dbReference>
<keyword evidence="4 8" id="KW-0520">NAD</keyword>
<keyword evidence="2" id="KW-0444">Lipid biosynthesis</keyword>
<comment type="caution">
    <text evidence="12">The sequence shown here is derived from an EMBL/GenBank/DDBJ whole genome shotgun (WGS) entry which is preliminary data.</text>
</comment>